<organism evidence="4 5">
    <name type="scientific">Paramecium octaurelia</name>
    <dbReference type="NCBI Taxonomy" id="43137"/>
    <lineage>
        <taxon>Eukaryota</taxon>
        <taxon>Sar</taxon>
        <taxon>Alveolata</taxon>
        <taxon>Ciliophora</taxon>
        <taxon>Intramacronucleata</taxon>
        <taxon>Oligohymenophorea</taxon>
        <taxon>Peniculida</taxon>
        <taxon>Parameciidae</taxon>
        <taxon>Paramecium</taxon>
    </lineage>
</organism>
<dbReference type="SMART" id="SM00261">
    <property type="entry name" value="FU"/>
    <property type="match status" value="12"/>
</dbReference>
<dbReference type="InterPro" id="IPR000742">
    <property type="entry name" value="EGF"/>
</dbReference>
<feature type="domain" description="EGF-like" evidence="3">
    <location>
        <begin position="4527"/>
        <end position="4558"/>
    </location>
</feature>
<dbReference type="CDD" id="cd00064">
    <property type="entry name" value="FU"/>
    <property type="match status" value="2"/>
</dbReference>
<feature type="transmembrane region" description="Helical" evidence="1">
    <location>
        <begin position="5178"/>
        <end position="5200"/>
    </location>
</feature>
<feature type="domain" description="EGF-like" evidence="3">
    <location>
        <begin position="5081"/>
        <end position="5111"/>
    </location>
</feature>
<feature type="domain" description="EGF-like" evidence="3">
    <location>
        <begin position="2701"/>
        <end position="2735"/>
    </location>
</feature>
<feature type="domain" description="EGF-like" evidence="3">
    <location>
        <begin position="3661"/>
        <end position="3691"/>
    </location>
</feature>
<dbReference type="OrthoDB" id="298253at2759"/>
<feature type="domain" description="EGF-like" evidence="3">
    <location>
        <begin position="3173"/>
        <end position="3203"/>
    </location>
</feature>
<evidence type="ECO:0000256" key="1">
    <source>
        <dbReference type="SAM" id="Phobius"/>
    </source>
</evidence>
<feature type="domain" description="EGF-like" evidence="3">
    <location>
        <begin position="445"/>
        <end position="475"/>
    </location>
</feature>
<dbReference type="EMBL" id="CAJJDP010000048">
    <property type="protein sequence ID" value="CAD8166277.1"/>
    <property type="molecule type" value="Genomic_DNA"/>
</dbReference>
<reference evidence="4" key="1">
    <citation type="submission" date="2021-01" db="EMBL/GenBank/DDBJ databases">
        <authorList>
            <consortium name="Genoscope - CEA"/>
            <person name="William W."/>
        </authorList>
    </citation>
    <scope>NUCLEOTIDE SEQUENCE</scope>
</reference>
<feature type="domain" description="EGF-like" evidence="3">
    <location>
        <begin position="1321"/>
        <end position="1350"/>
    </location>
</feature>
<feature type="domain" description="EGF-like" evidence="3">
    <location>
        <begin position="2191"/>
        <end position="2222"/>
    </location>
</feature>
<feature type="domain" description="EGF-like" evidence="3">
    <location>
        <begin position="1290"/>
        <end position="1319"/>
    </location>
</feature>
<keyword evidence="1" id="KW-0812">Transmembrane</keyword>
<keyword evidence="1" id="KW-0472">Membrane</keyword>
<feature type="domain" description="EGF-like" evidence="3">
    <location>
        <begin position="4560"/>
        <end position="4590"/>
    </location>
</feature>
<dbReference type="PROSITE" id="PS51257">
    <property type="entry name" value="PROKAR_LIPOPROTEIN"/>
    <property type="match status" value="1"/>
</dbReference>
<feature type="signal peptide" evidence="2">
    <location>
        <begin position="1"/>
        <end position="21"/>
    </location>
</feature>
<keyword evidence="2" id="KW-0732">Signal</keyword>
<gene>
    <name evidence="4" type="ORF">POCTA_138.1.T0480075</name>
</gene>
<name>A0A8S1UQ05_PAROT</name>
<feature type="domain" description="EGF-like" evidence="3">
    <location>
        <begin position="891"/>
        <end position="921"/>
    </location>
</feature>
<keyword evidence="1" id="KW-1133">Transmembrane helix</keyword>
<feature type="domain" description="EGF-like" evidence="3">
    <location>
        <begin position="4098"/>
        <end position="4128"/>
    </location>
</feature>
<evidence type="ECO:0000256" key="2">
    <source>
        <dbReference type="SAM" id="SignalP"/>
    </source>
</evidence>
<protein>
    <recommendedName>
        <fullName evidence="3">EGF-like domain-containing protein</fullName>
    </recommendedName>
</protein>
<feature type="domain" description="EGF-like" evidence="3">
    <location>
        <begin position="3205"/>
        <end position="3238"/>
    </location>
</feature>
<feature type="domain" description="EGF-like" evidence="3">
    <location>
        <begin position="2224"/>
        <end position="2258"/>
    </location>
</feature>
<feature type="domain" description="EGF-like" evidence="3">
    <location>
        <begin position="415"/>
        <end position="443"/>
    </location>
</feature>
<feature type="domain" description="EGF-like" evidence="3">
    <location>
        <begin position="859"/>
        <end position="889"/>
    </location>
</feature>
<dbReference type="SMART" id="SM00181">
    <property type="entry name" value="EGF"/>
    <property type="match status" value="20"/>
</dbReference>
<sequence length="5230" mass="604881">MRVSFIFYACLLILGCRLVEGNQRILAETSQSSTRWQFDQFSTQVEQNMQTIVLPNKQILFLQSLVDENEYKSFILQKYTRDETKVGKELKFGDSNSECIRPKVALIGNIGFALGWIQKQSGITRLYVQIINFDLDPITQKQEINDIHLEVHWDFVSEFHYLQYIKETKLLVLYKGPNQSKIWNGLIFDYQDNSRTTDVSLIYSKEVSIAINQLDVIVLIQHIDGTPNNQATILNYTGQIQRTFKLFQYTNNSELSYQPAITALSNNNFIVVQPSYDWITLYVYDQRFSDILNNNYSYYYNYYATTPALPTWEYFFYFQNENIQLQALEDSFVIVGTSRQGVQFNLVHLKNINLELIQQRVINYEDLNIYRYAIQRTGKSSIFVQWIDGQPETLIPEYKQNLYLSELNLQLNIEDCGINCDTCQNDVCTSCKLNYSLVNNDCQPQCIQNCSKCSNSISCEICQDGFLLTNVLKCIQNNNNQQNGELRVSLSETTFKQNVKFTLLPNRKVAIIYQEENQSSSFLQLKVLNIIGETILSQSLDSVDVVHFDLFYQNNVLHLFLLKYVSNKIGIAYFQLQISDLQQIKQTQLYLNENESIYFIKQEQSIIKVLGTNQGFTVFLQGGFNNNQYQKIISYTYDYNGQLINQNFYGEVSARSIYYFQRKKIFDAVVNNLGQIYVVLTRECDSVLFILDQFGNIINQNYQNYQNYWNCRFLQNPSISIVPSTSQILIAVQDLNNQIYVFRWNEEVLYQSQINQNFGNPQLKALDSNSFVLLYVEYQLDGNFKTLNYLHQENGLIKNQKIINQNSIQPGFYEIESFNLNYLFFSMIAFKNTANIATNQVYIQQISIKDDQLIGLIKICDETCTSCDNDLICTQCKDNYQLDSQNKCQLICLDKCSYCEIENYCEICQEGYQLNNDRQCVQAQQNSYFQIQSHLNRSEYHPQIAVGINGNIILTWLEYETSRGRQVPFYKIFDSHGVEIKNDILYSYEIYSLKVKTFGEYFILSARENTGIILAILDLNGNFVVGWRTVAWFNLFNDSFRSELQYDIEINSSYYIFIVYQSIESADQFRIILKRLIYMQQFNDIREETSKEQVVYNQGVKNLKIQVDVNFIYLQYQRFEINSYGFNQAISMFAQIKYNLYQDRINEIAQDTQYFVISSQTKMQIIKNEKDFDLAFFQYDTLIYRTTRSQTISFDQIDVASVQDNIFVIWVGYDYDKNQSNIFLEQFTKQGMQFQSVQIPTASNLPSNPKIGLLENGNVIITWQDKAAQDIIYVVKYNKHFQPIPLNSITCMANCDACTTTTQCSRCSDSYYFDGNKCQVICQSGCQQCRFRDVCDICYSGYYLNGYYCQLDQTLVDEHDIASIEDYKLTKVAISAFSDTSFVVVWNNNINQVQTLHFQFYDSNRQKQGGEISLFSQNDRKYAQTVTLANDSFAVVWFEGDCNIQCRLILQIYNKDIQEQITEITIDTVTLPSLQDQKPVVLRRQDNKLIIAYVAYKDSQTKGYYTIYEIDTLVIKNPQIIEDNTTVNNLDIIIFNPQIFIILYVQEETKLKALRVEKDVGEQKSQLYYSGNSIYTPTHVVNTNGKIVLAWSESILENNEYVKQIMLGFIDSNLNIVAGNFKIQHYIMEQLENPILIGNTESNSFTVFSKSSQFYVQTQKRIMVDKFDDYYNWSLSFYSQIKSYAYEHYQFQIEQLQHQDNILIDVGLNNWGQSTIFMMRTDNRGNQLKLQEVVCPQYCQECNNNHSCLKCQDGYNVYNQQKCIKTCPANSDYCDTNDKIICSQGYQLNKYHECIPLDPELTQQLINTNQYGTQYNQKIATLSNKNSIVVWTGRNTNLNGISIYMQLFDTSFSKVGAETLITKDSIGVQENPNVAAIQNNEFIVIWKDSNPSNVLRILMQKFSITFERIGNEIVLYDSVTNDLLFTNKIIYQQVDYQILQLSNNNLAVLLLFLPSNDYFYDIRLKLFDKDLMEFKSILIGQTYYYNSQALMTQIDSTLYILWRNKNGLMEIKTISVEGDIINGRVFDKYKDYYSITKNELNQLVIAWSEYDNVAIQRFDQNLQEVGDQVIITPDSYVNQVSLCQVEGGIVLGFQYKKTTIHFDTSSIQVQYFDNYLVSSTSQIKQLNDYNGQIENIRISYIGNYQYVVTWSQYVYEREDYYVRSDRDASDYGLYAKRLDTNGNILKISNVICQTNCNQCSKQNLCESCNEGFYFDSTKSICQPKCPSNCIECYFDWYRSGVCAQCQNGYFVNLKGQCDKIIISENQVLYKIGHEDKNHQIQDFITLQNGNIVITYYQDNKQMYFKIINNQGEVIIEEQQICCGDGDESIMRITSLSNGNFAIVNRSFNINSNNNIYLHIYDQNGREIQSQPIITLALWNYYYWWYLPYYNFNILSIKSLSNGGFAVTYMSDNNGYQFSSPKIFFRVYNNKGQQISIDILLNLNKIQKDNYYWNWSQNNNQVSVLETETHLVVTNNYQQYYWWDSRFNIIQVILVDKNDYSTSTKFIDMNQANQQVSVIFQSWWNQQRSQIYQTNKDEYIIFIYFPTGIIKFDFDKEFQLIKSQVISQNQLYNYWSLDCVGCCLQCWNSNQAQILQLDRSFVLYYQVDISNYYQNKRILKLFPFNYNMEKLSAVKEIKFYSNNRWWNGDPVQQGIIKKYLNNNILLLSVIRLDIQGMYYNNLFVLLEKLDYKCNQIKTWEEICGQNCLRCTSSKNSNQQCLLCDSNYYLDDQQQCQLICDFDHCQSCEKSGTKQQFCNQCESGYRIKDNQECVQSDPNIIVEKQLGSSLEIEYILPRVKALSDGTILVARLQILKDQMVVYGQLHSSSGENNSDLTVLAKSANIGYFDYSTSSLDEILIVWVDLVSGSTQIKAQKYDKTLQKIGTEYIVYDETKEWKNLKFATVEYLNNDEVVILLFGNNDIYIKKFDQNITELQFQYVGVFYQDYWWWLNYWEQNTGQQSPYYYEYLFKKEPSIVSTKDFIFIAYQQYDRIILQVYDSGLSYNTVYQLESYQGLQPSITKIENGNVVLVWVQIIQSNSKLSNYKEIPSYQRHSIVYTIIDPYFKSITQNYFGLDHVKEFKPDIAAIPNGFAISFGGVNEKNSRNIDLRVVYFDLQGNQQSGFIPISFQTQYPQNTNITPLQDGSIIVTWNEIRSIYAQKLNRNGVIQPFNSILCPQSCKKCTNEQSCDACFDGFILNNSNQCQSICLIPNCSSCSYWSDHCNICNDGYYLDEMGLGCKEIDATQNYEFVLQENVQSTTLIVENAYGQIIHLWINQNLKQLFVQTFTSDGSIIIDSKSVMNLQFSNYEAFQAVYHKETNQLVVLLANSDQKLIVLFNDKFEQNTVIIELDEILKSEYLYLQLSKIKLYTYYGGIILYLTGDKKTIIDQFAQNPRLVVCNTPELILLDLQGNQQVPSVMFKNKDKKVQNLFLDEQNNCLKFRISDIIVDNDIYVLLFDENYGVPWIQTYNFQGQITNERNLKDFIPFYLNYGSINKFQQEIFVIVEFNRLIRLTTQLDLLNFEDILTVDKFQSIVQIIRIDYSQLCYIYVQQFDYSKRYKLVVYDYQMKVDLFQGLIAPTSLIQGSFSYIKQQNNNLLISWLEQGENNANKGKVMIARFGQNSERLKFQEFQCLPICSSCTAISNCQGCIDNYKLEQQQCVPICSANCKSCSQPLSCDICLPDYYIDDSFNCVSVAGQPIETQLDSSFDYAEDLPRVASFSNGGCVIVWQSKLQDGSGFGVYAQLISPEGLPVDQILQVNVNTKNSQFLPDVTILPNNNVIIVWADGDISFESELYFQIFDQELNRIGTPTFIDYMSLDHYSYYDRPLVVQGLSNNEFVIAWVNNKDYKDFILVSLFNSDGVLRRQNQITDTQSNNEIVINSNGLNFVVVYRSYNQLAATIYDFEGLELASVTHQIFWVSSPSITSNARQEYVLCWRESDKIKYSLFDTNLNLIGQILEVEYLNSKADNPDITATSNGFVIVWQNQDIVSLRQRKLRAQIFDINGVPSGPSIEVNVITIQPEYPQISVLNNDKFLIIWDGLKPQGDENKGIFMMKFGSNGLKELIDGPVCPNKCRSCSSSTSCIKCSDQYQLMEGLCIPQCLSNCSQCSKPNFCDLCKDGFKLDPSGLCSTITSNLLPEDPILSTPLDELPSFSSSITIGESDVLVYSGSVTFQGDSYFLNINLQLITNTTQHDFSHPIKLVSLTSQVLQSNVVVREDNSIQVYWVEMIEKEYLLIKLITISYDLVIIDAEKSIDTIPYDSYYQNAYSDFVLYLYYQNTQYQVIYSRISDFMKYEVFEYKINKDYLRVTSPNRLLEMKRQLRYGQICFNVDSIVIIEINTNYFMTLYNYNLDFKDVKVTVNQFSLQFTIFIESFTIKKLKNNNFVMTWKTGSSQSLTSKTQIYYTLFNSDLQRISDYQVVADSNAKLENPQIIILQGRFAIIWNNFISITYSQLSISFYEESGIFISQTKQLNTISNNIKLYYAKVINTNQIAINWLSSYTTVSLQIKYQYYYLRITDQNQLLPSPTLICLTECATCSNEYTCSTCITNYALNPNTYKCEPQCPDTCLVCSSPTICSSCKEGYSIRSNNQCEKNVCKESCSICNTFQHCLQCPKNFYQSQQDMTECIGTCGPNCSVCTAPPVCKQCEDSYYWSKTKTECVVLEDVIGEISISEPLIATFPNGDYIALWSEEGPNAGVYFQLYKKSGQKIGTKTQVNMDELGNRRLLQSASSSKAAKTLFSDIATFDNDFVILWVDQIVGDMKVNLKKFDVTGQALTKSIQVTEIPKQNLDDIAAPCIIKKTANNNFVIGFFNQAEQSLNTATMFLQSFSNNLMPIGQMQILDNADITKVPMISSDEDGLISITFSSEGATFLAQITTQGDIVTEPKEVGEAKAFKSTNLKNKFIVFVFEAVSTNISPPQYILSYQIMNLDKILSEAKLFASPSYGEEHPYVTSFGYGFIIVWRTVDKSLKSKDIVFQIFDSDGLQISNQTQVTRQGLYPKNPGVQVLNDEEFYITWTAAGNNTLDNFYLQLFNLSSLIIQNPFVENNQTSIICPLNCLSCLSNTVCQNCQAGYYVENNFCEIDCGLNCISCTIPNQCTECTLGYEVSLNKTCSQIECEIGYTLSENMDCVLICPENCSECQSNDKCLICQSDYALFEGKCIEKNQVDFPHEVEDDTGLPFYYIIIICLGALFIMGIMAYGIWKYKKRKPIQNHQQRQVIDERENTALDSRIN</sequence>
<proteinExistence type="predicted"/>
<feature type="chain" id="PRO_5035889012" description="EGF-like domain-containing protein" evidence="2">
    <location>
        <begin position="22"/>
        <end position="5230"/>
    </location>
</feature>
<dbReference type="Proteomes" id="UP000683925">
    <property type="component" value="Unassembled WGS sequence"/>
</dbReference>
<evidence type="ECO:0000313" key="5">
    <source>
        <dbReference type="Proteomes" id="UP000683925"/>
    </source>
</evidence>
<evidence type="ECO:0000259" key="3">
    <source>
        <dbReference type="SMART" id="SM00181"/>
    </source>
</evidence>
<dbReference type="InterPro" id="IPR006212">
    <property type="entry name" value="Furin_repeat"/>
</dbReference>
<feature type="domain" description="EGF-like" evidence="3">
    <location>
        <begin position="4067"/>
        <end position="4096"/>
    </location>
</feature>
<dbReference type="OMA" id="QEINDIH"/>
<feature type="domain" description="EGF-like" evidence="3">
    <location>
        <begin position="5050"/>
        <end position="5079"/>
    </location>
</feature>
<feature type="domain" description="EGF-like" evidence="3">
    <location>
        <begin position="5130"/>
        <end position="5159"/>
    </location>
</feature>
<dbReference type="InterPro" id="IPR052108">
    <property type="entry name" value="MEGF/SIB"/>
</dbReference>
<evidence type="ECO:0000313" key="4">
    <source>
        <dbReference type="EMBL" id="CAD8166277.1"/>
    </source>
</evidence>
<keyword evidence="5" id="KW-1185">Reference proteome</keyword>
<dbReference type="PANTHER" id="PTHR24035:SF109">
    <property type="entry name" value="PROTEIN DRAPER"/>
    <property type="match status" value="1"/>
</dbReference>
<comment type="caution">
    <text evidence="4">The sequence shown here is derived from an EMBL/GenBank/DDBJ whole genome shotgun (WGS) entry which is preliminary data.</text>
</comment>
<dbReference type="PANTHER" id="PTHR24035">
    <property type="entry name" value="MULTIPLE EPIDERMAL GROWTH FACTOR-LIKE DOMAINS PROTEIN"/>
    <property type="match status" value="1"/>
</dbReference>
<accession>A0A8S1UQ05</accession>
<feature type="domain" description="EGF-like" evidence="3">
    <location>
        <begin position="1734"/>
        <end position="1764"/>
    </location>
</feature>